<comment type="caution">
    <text evidence="1">The sequence shown here is derived from an EMBL/GenBank/DDBJ whole genome shotgun (WGS) entry which is preliminary data.</text>
</comment>
<name>A0ACB9ZYV9_CATRO</name>
<keyword evidence="2" id="KW-1185">Reference proteome</keyword>
<protein>
    <submittedName>
        <fullName evidence="1">Uncharacterized protein</fullName>
    </submittedName>
</protein>
<sequence>MVKPTRSLTTGSVETTLVDTAPMDATPIADDPVDSTPPPTTQAPREKLPAAPKVPESAANDAQSGSSKKPRLLNDYFGPILAQYAKSNRSYDSCVQKFDLLKRRGFVVETFFLEQSLIDHGLLELLVNSMLLNSTRFAKRYNESLGHEFYANMDESIVDVESSFYGVVFIRGEVVGFNVEELSTFLEIPTYHDVVGTGLKDDIDLDMVTSELTRGKPINMRQLGEKNVKLQRQRQLSFKGKQPLLLVLKKYLMLTEHNFKSSNRGSLLSKVMYYNCKLRLLLLKPHKSSFVIV</sequence>
<accession>A0ACB9ZYV9</accession>
<dbReference type="Proteomes" id="UP001060085">
    <property type="component" value="Linkage Group LG07"/>
</dbReference>
<gene>
    <name evidence="1" type="ORF">M9H77_30352</name>
</gene>
<reference evidence="2" key="1">
    <citation type="journal article" date="2023" name="Nat. Plants">
        <title>Single-cell RNA sequencing provides a high-resolution roadmap for understanding the multicellular compartmentation of specialized metabolism.</title>
        <authorList>
            <person name="Sun S."/>
            <person name="Shen X."/>
            <person name="Li Y."/>
            <person name="Li Y."/>
            <person name="Wang S."/>
            <person name="Li R."/>
            <person name="Zhang H."/>
            <person name="Shen G."/>
            <person name="Guo B."/>
            <person name="Wei J."/>
            <person name="Xu J."/>
            <person name="St-Pierre B."/>
            <person name="Chen S."/>
            <person name="Sun C."/>
        </authorList>
    </citation>
    <scope>NUCLEOTIDE SEQUENCE [LARGE SCALE GENOMIC DNA]</scope>
</reference>
<proteinExistence type="predicted"/>
<dbReference type="EMBL" id="CM044707">
    <property type="protein sequence ID" value="KAI5653165.1"/>
    <property type="molecule type" value="Genomic_DNA"/>
</dbReference>
<evidence type="ECO:0000313" key="1">
    <source>
        <dbReference type="EMBL" id="KAI5653165.1"/>
    </source>
</evidence>
<organism evidence="1 2">
    <name type="scientific">Catharanthus roseus</name>
    <name type="common">Madagascar periwinkle</name>
    <name type="synonym">Vinca rosea</name>
    <dbReference type="NCBI Taxonomy" id="4058"/>
    <lineage>
        <taxon>Eukaryota</taxon>
        <taxon>Viridiplantae</taxon>
        <taxon>Streptophyta</taxon>
        <taxon>Embryophyta</taxon>
        <taxon>Tracheophyta</taxon>
        <taxon>Spermatophyta</taxon>
        <taxon>Magnoliopsida</taxon>
        <taxon>eudicotyledons</taxon>
        <taxon>Gunneridae</taxon>
        <taxon>Pentapetalae</taxon>
        <taxon>asterids</taxon>
        <taxon>lamiids</taxon>
        <taxon>Gentianales</taxon>
        <taxon>Apocynaceae</taxon>
        <taxon>Rauvolfioideae</taxon>
        <taxon>Vinceae</taxon>
        <taxon>Catharanthinae</taxon>
        <taxon>Catharanthus</taxon>
    </lineage>
</organism>
<evidence type="ECO:0000313" key="2">
    <source>
        <dbReference type="Proteomes" id="UP001060085"/>
    </source>
</evidence>